<dbReference type="InterPro" id="IPR050283">
    <property type="entry name" value="E-box_TF_Regulators"/>
</dbReference>
<dbReference type="InterPro" id="IPR036638">
    <property type="entry name" value="HLH_DNA-bd_sf"/>
</dbReference>
<organism evidence="2 3">
    <name type="scientific">Schistosoma bovis</name>
    <name type="common">Blood fluke</name>
    <dbReference type="NCBI Taxonomy" id="6184"/>
    <lineage>
        <taxon>Eukaryota</taxon>
        <taxon>Metazoa</taxon>
        <taxon>Spiralia</taxon>
        <taxon>Lophotrochozoa</taxon>
        <taxon>Platyhelminthes</taxon>
        <taxon>Trematoda</taxon>
        <taxon>Digenea</taxon>
        <taxon>Strigeidida</taxon>
        <taxon>Schistosomatoidea</taxon>
        <taxon>Schistosomatidae</taxon>
        <taxon>Schistosoma</taxon>
    </lineage>
</organism>
<dbReference type="SUPFAM" id="SSF47459">
    <property type="entry name" value="HLH, helix-loop-helix DNA-binding domain"/>
    <property type="match status" value="1"/>
</dbReference>
<gene>
    <name evidence="2" type="ORF">DC041_0009191</name>
</gene>
<keyword evidence="3" id="KW-1185">Reference proteome</keyword>
<dbReference type="SMART" id="SM00353">
    <property type="entry name" value="HLH"/>
    <property type="match status" value="1"/>
</dbReference>
<dbReference type="Proteomes" id="UP000290809">
    <property type="component" value="Unassembled WGS sequence"/>
</dbReference>
<dbReference type="InterPro" id="IPR011598">
    <property type="entry name" value="bHLH_dom"/>
</dbReference>
<comment type="caution">
    <text evidence="2">The sequence shown here is derived from an EMBL/GenBank/DDBJ whole genome shotgun (WGS) entry which is preliminary data.</text>
</comment>
<dbReference type="GO" id="GO:0046983">
    <property type="term" value="F:protein dimerization activity"/>
    <property type="evidence" value="ECO:0007669"/>
    <property type="project" value="InterPro"/>
</dbReference>
<dbReference type="GO" id="GO:0000977">
    <property type="term" value="F:RNA polymerase II transcription regulatory region sequence-specific DNA binding"/>
    <property type="evidence" value="ECO:0007669"/>
    <property type="project" value="TreeGrafter"/>
</dbReference>
<feature type="domain" description="BHLH" evidence="1">
    <location>
        <begin position="132"/>
        <end position="187"/>
    </location>
</feature>
<dbReference type="PROSITE" id="PS50888">
    <property type="entry name" value="BHLH"/>
    <property type="match status" value="1"/>
</dbReference>
<dbReference type="STRING" id="6184.A0A430QH47"/>
<evidence type="ECO:0000313" key="3">
    <source>
        <dbReference type="Proteomes" id="UP000290809"/>
    </source>
</evidence>
<reference evidence="2 3" key="1">
    <citation type="journal article" date="2019" name="PLoS Pathog.">
        <title>Genome sequence of the bovine parasite Schistosoma bovis Tanzania.</title>
        <authorList>
            <person name="Oey H."/>
            <person name="Zakrzewski M."/>
            <person name="Gobert G."/>
            <person name="Gravermann K."/>
            <person name="Stoye J."/>
            <person name="Jones M."/>
            <person name="Mcmanus D."/>
            <person name="Krause L."/>
        </authorList>
    </citation>
    <scope>NUCLEOTIDE SEQUENCE [LARGE SCALE GENOMIC DNA]</scope>
    <source>
        <strain evidence="2 3">TAN1997</strain>
    </source>
</reference>
<protein>
    <recommendedName>
        <fullName evidence="1">BHLH domain-containing protein</fullName>
    </recommendedName>
</protein>
<dbReference type="GO" id="GO:0032502">
    <property type="term" value="P:developmental process"/>
    <property type="evidence" value="ECO:0007669"/>
    <property type="project" value="TreeGrafter"/>
</dbReference>
<dbReference type="PANTHER" id="PTHR23349">
    <property type="entry name" value="BASIC HELIX-LOOP-HELIX TRANSCRIPTION FACTOR, TWIST"/>
    <property type="match status" value="1"/>
</dbReference>
<evidence type="ECO:0000313" key="2">
    <source>
        <dbReference type="EMBL" id="RTG87007.1"/>
    </source>
</evidence>
<sequence length="210" mass="24642">MNSNSSIRSNTLKHSLCNNLYSSFMTNTSDLTTTMMMMLNRKKGTNSATITTTITTPLTTTTAMTMTTINQKDNLSMIIEHKPIFNHYQTTTNILSINNNNNNNNNITENQLNLYKKQYSREYQRYKRASLQYRYAHAARERQRVAEFNKVFKKLQNLLPIHNYLSSNRRLSKLQILKLCSSYIYYLTCLLQNNNHNNNNCHYSTFNVQY</sequence>
<dbReference type="EMBL" id="QMKO01001731">
    <property type="protein sequence ID" value="RTG87007.1"/>
    <property type="molecule type" value="Genomic_DNA"/>
</dbReference>
<accession>A0A430QH47</accession>
<dbReference type="GO" id="GO:0000981">
    <property type="term" value="F:DNA-binding transcription factor activity, RNA polymerase II-specific"/>
    <property type="evidence" value="ECO:0007669"/>
    <property type="project" value="TreeGrafter"/>
</dbReference>
<dbReference type="Gene3D" id="4.10.280.10">
    <property type="entry name" value="Helix-loop-helix DNA-binding domain"/>
    <property type="match status" value="1"/>
</dbReference>
<dbReference type="PANTHER" id="PTHR23349:SF111">
    <property type="entry name" value="BHLH DOMAIN-CONTAINING PROTEIN"/>
    <property type="match status" value="1"/>
</dbReference>
<evidence type="ECO:0000259" key="1">
    <source>
        <dbReference type="PROSITE" id="PS50888"/>
    </source>
</evidence>
<dbReference type="Pfam" id="PF00010">
    <property type="entry name" value="HLH"/>
    <property type="match status" value="1"/>
</dbReference>
<name>A0A430QH47_SCHBO</name>
<proteinExistence type="predicted"/>
<dbReference type="AlphaFoldDB" id="A0A430QH47"/>